<comment type="caution">
    <text evidence="1">The sequence shown here is derived from an EMBL/GenBank/DDBJ whole genome shotgun (WGS) entry which is preliminary data.</text>
</comment>
<keyword evidence="2" id="KW-1185">Reference proteome</keyword>
<name>A0A176WHR1_MARPO</name>
<organism evidence="1 2">
    <name type="scientific">Marchantia polymorpha subsp. ruderalis</name>
    <dbReference type="NCBI Taxonomy" id="1480154"/>
    <lineage>
        <taxon>Eukaryota</taxon>
        <taxon>Viridiplantae</taxon>
        <taxon>Streptophyta</taxon>
        <taxon>Embryophyta</taxon>
        <taxon>Marchantiophyta</taxon>
        <taxon>Marchantiopsida</taxon>
        <taxon>Marchantiidae</taxon>
        <taxon>Marchantiales</taxon>
        <taxon>Marchantiaceae</taxon>
        <taxon>Marchantia</taxon>
    </lineage>
</organism>
<dbReference type="AlphaFoldDB" id="A0A176WHR1"/>
<sequence length="82" mass="9163">MVIVKVKDTLDTRHLGSRSGCARFEVIIDFAKAPEETDEEEFTHLPSGVTALNDVAMQGPHFNTRVSTSLALRRLRITYSDT</sequence>
<dbReference type="EMBL" id="LVLJ01000884">
    <property type="protein sequence ID" value="OAE32153.1"/>
    <property type="molecule type" value="Genomic_DNA"/>
</dbReference>
<dbReference type="Proteomes" id="UP000077202">
    <property type="component" value="Unassembled WGS sequence"/>
</dbReference>
<proteinExistence type="predicted"/>
<accession>A0A176WHR1</accession>
<evidence type="ECO:0000313" key="1">
    <source>
        <dbReference type="EMBL" id="OAE32153.1"/>
    </source>
</evidence>
<gene>
    <name evidence="1" type="ORF">AXG93_2912s1430</name>
</gene>
<reference evidence="1" key="1">
    <citation type="submission" date="2016-03" db="EMBL/GenBank/DDBJ databases">
        <title>Mechanisms controlling the formation of the plant cell surface in tip-growing cells are functionally conserved among land plants.</title>
        <authorList>
            <person name="Honkanen S."/>
            <person name="Jones V.A."/>
            <person name="Morieri G."/>
            <person name="Champion C."/>
            <person name="Hetherington A.J."/>
            <person name="Kelly S."/>
            <person name="Saint-Marcoux D."/>
            <person name="Proust H."/>
            <person name="Prescott H."/>
            <person name="Dolan L."/>
        </authorList>
    </citation>
    <scope>NUCLEOTIDE SEQUENCE [LARGE SCALE GENOMIC DNA]</scope>
    <source>
        <tissue evidence="1">Whole gametophyte</tissue>
    </source>
</reference>
<protein>
    <submittedName>
        <fullName evidence="1">Uncharacterized protein</fullName>
    </submittedName>
</protein>
<evidence type="ECO:0000313" key="2">
    <source>
        <dbReference type="Proteomes" id="UP000077202"/>
    </source>
</evidence>